<evidence type="ECO:0000313" key="3">
    <source>
        <dbReference type="Proteomes" id="UP000008645"/>
    </source>
</evidence>
<sequence>MSWEIPVSVVVSALVLASSYVFQLIYKQKISEKNNKEKQEAEIKRVEIAHQHDYSQLNLLVDFAKDAKSAFAKEKENNLREEIKKEFEWEKNSLIDEINRKNSKISILEEEKRDLVKEKDWMSNMINSLKENQKNYSLFINFYDSCRSWGLSDTETLKDFITYWRDNKELIDQSKLNASKNKKDGPMSGKLLEKEWENIFKQVFSIWMPHFVDLSKQPKNQLGQKADFLIRFYGARGHIDEGIGSMKILIELKTSNISKKSFNGIECIRELEKQVTKLLEETRYNTERFDIALFIVGERVRQQLLHSQECIWIGIGQNENPNLENWRIEGDPILVFTSYEFSHIFLKNLFHSWWLFSQMVSHKLLTNIRKLRQFEERIPNINRQILSYLDKVNDSKNDYFEKLQEIIGKIWKLSEEWRQWIVKKEVGDENLKVIKNQMCNAIDWVKVSSIQHDKRCKCETCQKERWIKKCKEGKAGGKLVVWGESNNELIRWKSLRNDNEDYCYW</sequence>
<dbReference type="OrthoDB" id="9802710at2"/>
<dbReference type="Proteomes" id="UP000008645">
    <property type="component" value="Chromosome"/>
</dbReference>
<dbReference type="HOGENOM" id="CLU_540602_0_0_14"/>
<accession>F0V3H1</accession>
<gene>
    <name evidence="2" type="ORF">MSUIS_03000</name>
</gene>
<evidence type="ECO:0000313" key="2">
    <source>
        <dbReference type="EMBL" id="CBZ40393.1"/>
    </source>
</evidence>
<name>F0V3H1_MYCS3</name>
<protein>
    <submittedName>
        <fullName evidence="2">Similar to ATP-dependent Zn protease</fullName>
    </submittedName>
</protein>
<dbReference type="GO" id="GO:0006508">
    <property type="term" value="P:proteolysis"/>
    <property type="evidence" value="ECO:0007669"/>
    <property type="project" value="UniProtKB-KW"/>
</dbReference>
<evidence type="ECO:0000256" key="1">
    <source>
        <dbReference type="SAM" id="Coils"/>
    </source>
</evidence>
<dbReference type="EMBL" id="FQ790233">
    <property type="protein sequence ID" value="CBZ40393.1"/>
    <property type="molecule type" value="Genomic_DNA"/>
</dbReference>
<dbReference type="RefSeq" id="WP_013609000.1">
    <property type="nucleotide sequence ID" value="NC_015153.1"/>
</dbReference>
<reference evidence="2 3" key="1">
    <citation type="journal article" date="2011" name="J. Bacteriol.">
        <title>Complete genome sequence of the hemotrophic Mycoplasma suis strain KI3806.</title>
        <authorList>
            <person name="Oehlerking J."/>
            <person name="Kube M."/>
            <person name="Felder K.M."/>
            <person name="Matter D."/>
            <person name="Wittenbrink M.M."/>
            <person name="Schwarzenbach S."/>
            <person name="Kramer M.M."/>
            <person name="Hoelzle K."/>
            <person name="Hoelzle L.E."/>
        </authorList>
    </citation>
    <scope>NUCLEOTIDE SEQUENCE [LARGE SCALE GENOMIC DNA]</scope>
    <source>
        <strain evidence="3">KI_3806</strain>
    </source>
</reference>
<feature type="coiled-coil region" evidence="1">
    <location>
        <begin position="91"/>
        <end position="118"/>
    </location>
</feature>
<dbReference type="KEGG" id="msk:MSUIS_03000"/>
<dbReference type="GO" id="GO:0008233">
    <property type="term" value="F:peptidase activity"/>
    <property type="evidence" value="ECO:0007669"/>
    <property type="project" value="UniProtKB-KW"/>
</dbReference>
<keyword evidence="2" id="KW-0645">Protease</keyword>
<keyword evidence="2" id="KW-0378">Hydrolase</keyword>
<proteinExistence type="predicted"/>
<dbReference type="AlphaFoldDB" id="F0V3H1"/>
<organism evidence="2 3">
    <name type="scientific">Mycoplasma suis (strain KI_3806)</name>
    <dbReference type="NCBI Taxonomy" id="708248"/>
    <lineage>
        <taxon>Bacteria</taxon>
        <taxon>Bacillati</taxon>
        <taxon>Mycoplasmatota</taxon>
        <taxon>Mollicutes</taxon>
        <taxon>Mycoplasmataceae</taxon>
        <taxon>Mycoplasma</taxon>
    </lineage>
</organism>
<keyword evidence="1" id="KW-0175">Coiled coil</keyword>